<evidence type="ECO:0000313" key="1">
    <source>
        <dbReference type="EMBL" id="TFK55210.1"/>
    </source>
</evidence>
<accession>A0A5C3ND07</accession>
<reference evidence="1 2" key="1">
    <citation type="journal article" date="2019" name="Nat. Ecol. Evol.">
        <title>Megaphylogeny resolves global patterns of mushroom evolution.</title>
        <authorList>
            <person name="Varga T."/>
            <person name="Krizsan K."/>
            <person name="Foldi C."/>
            <person name="Dima B."/>
            <person name="Sanchez-Garcia M."/>
            <person name="Sanchez-Ramirez S."/>
            <person name="Szollosi G.J."/>
            <person name="Szarkandi J.G."/>
            <person name="Papp V."/>
            <person name="Albert L."/>
            <person name="Andreopoulos W."/>
            <person name="Angelini C."/>
            <person name="Antonin V."/>
            <person name="Barry K.W."/>
            <person name="Bougher N.L."/>
            <person name="Buchanan P."/>
            <person name="Buyck B."/>
            <person name="Bense V."/>
            <person name="Catcheside P."/>
            <person name="Chovatia M."/>
            <person name="Cooper J."/>
            <person name="Damon W."/>
            <person name="Desjardin D."/>
            <person name="Finy P."/>
            <person name="Geml J."/>
            <person name="Haridas S."/>
            <person name="Hughes K."/>
            <person name="Justo A."/>
            <person name="Karasinski D."/>
            <person name="Kautmanova I."/>
            <person name="Kiss B."/>
            <person name="Kocsube S."/>
            <person name="Kotiranta H."/>
            <person name="LaButti K.M."/>
            <person name="Lechner B.E."/>
            <person name="Liimatainen K."/>
            <person name="Lipzen A."/>
            <person name="Lukacs Z."/>
            <person name="Mihaltcheva S."/>
            <person name="Morgado L.N."/>
            <person name="Niskanen T."/>
            <person name="Noordeloos M.E."/>
            <person name="Ohm R.A."/>
            <person name="Ortiz-Santana B."/>
            <person name="Ovrebo C."/>
            <person name="Racz N."/>
            <person name="Riley R."/>
            <person name="Savchenko A."/>
            <person name="Shiryaev A."/>
            <person name="Soop K."/>
            <person name="Spirin V."/>
            <person name="Szebenyi C."/>
            <person name="Tomsovsky M."/>
            <person name="Tulloss R.E."/>
            <person name="Uehling J."/>
            <person name="Grigoriev I.V."/>
            <person name="Vagvolgyi C."/>
            <person name="Papp T."/>
            <person name="Martin F.M."/>
            <person name="Miettinen O."/>
            <person name="Hibbett D.S."/>
            <person name="Nagy L.G."/>
        </authorList>
    </citation>
    <scope>NUCLEOTIDE SEQUENCE [LARGE SCALE GENOMIC DNA]</scope>
    <source>
        <strain evidence="1 2">OMC1185</strain>
    </source>
</reference>
<name>A0A5C3ND07_9AGAM</name>
<evidence type="ECO:0000313" key="2">
    <source>
        <dbReference type="Proteomes" id="UP000305948"/>
    </source>
</evidence>
<dbReference type="AlphaFoldDB" id="A0A5C3ND07"/>
<keyword evidence="2" id="KW-1185">Reference proteome</keyword>
<gene>
    <name evidence="1" type="ORF">OE88DRAFT_1016352</name>
</gene>
<protein>
    <submittedName>
        <fullName evidence="1">Uncharacterized protein</fullName>
    </submittedName>
</protein>
<dbReference type="EMBL" id="ML213505">
    <property type="protein sequence ID" value="TFK55210.1"/>
    <property type="molecule type" value="Genomic_DNA"/>
</dbReference>
<dbReference type="Proteomes" id="UP000305948">
    <property type="component" value="Unassembled WGS sequence"/>
</dbReference>
<proteinExistence type="predicted"/>
<organism evidence="1 2">
    <name type="scientific">Heliocybe sulcata</name>
    <dbReference type="NCBI Taxonomy" id="5364"/>
    <lineage>
        <taxon>Eukaryota</taxon>
        <taxon>Fungi</taxon>
        <taxon>Dikarya</taxon>
        <taxon>Basidiomycota</taxon>
        <taxon>Agaricomycotina</taxon>
        <taxon>Agaricomycetes</taxon>
        <taxon>Gloeophyllales</taxon>
        <taxon>Gloeophyllaceae</taxon>
        <taxon>Heliocybe</taxon>
    </lineage>
</organism>
<sequence>MGGVMLPFLPESFRDSALVFFIRRSVCTDVFDSVLFYVILRYERTLTAPAFRVSVLGTCAGHIPVGTVLSQVALLGRHNLSTPLSAHTFVIPIPPAISVPACVNVILSYPLDAALSCHFPLPPLDRFHLQSTWSCRTLRPHSAPARRSIKVVMLDYFSTSTTVSTQDKEYISVSSHPISASAHKAIR</sequence>